<dbReference type="InterPro" id="IPR014044">
    <property type="entry name" value="CAP_dom"/>
</dbReference>
<proteinExistence type="predicted"/>
<dbReference type="HOGENOM" id="CLU_1089456_0_0_12"/>
<dbReference type="PANTHER" id="PTHR31157:SF1">
    <property type="entry name" value="SCP DOMAIN-CONTAINING PROTEIN"/>
    <property type="match status" value="1"/>
</dbReference>
<dbReference type="CDD" id="cd05379">
    <property type="entry name" value="CAP_bacterial"/>
    <property type="match status" value="1"/>
</dbReference>
<dbReference type="eggNOG" id="COG2340">
    <property type="taxonomic scope" value="Bacteria"/>
</dbReference>
<accession>V5WJZ7</accession>
<dbReference type="RefSeq" id="WP_024268400.1">
    <property type="nucleotide sequence ID" value="NC_023035.1"/>
</dbReference>
<dbReference type="SUPFAM" id="SSF55797">
    <property type="entry name" value="PR-1-like"/>
    <property type="match status" value="1"/>
</dbReference>
<dbReference type="KEGG" id="slr:L21SP2_2129"/>
<dbReference type="InterPro" id="IPR035940">
    <property type="entry name" value="CAP_sf"/>
</dbReference>
<dbReference type="AlphaFoldDB" id="V5WJZ7"/>
<protein>
    <recommendedName>
        <fullName evidence="1">SCP domain-containing protein</fullName>
    </recommendedName>
</protein>
<dbReference type="STRING" id="1307761.L21SP2_2129"/>
<evidence type="ECO:0000313" key="3">
    <source>
        <dbReference type="Proteomes" id="UP000018680"/>
    </source>
</evidence>
<name>V5WJZ7_9SPIO</name>
<sequence length="255" mass="29505">MFCIFLLPVQPQELHAGNDELGYPVDRVEHARSESLWSARMYELYTHRDYEQYPPFSQALNFTDIDYPLLHAALFYESNRARVSEGLDALPWNINLEITAYNHSLFMVESYEFAHYSGDSRRRSPNNRGSLAGITNPQVTENIAINFALDYEEGRKFYVHDVDLYSYDNNPANSLKPLTYIGFAKNAVNLWMESFGHRKNLLSPNAVEMGAGAFFYREANSGYFPKFRTTQNFQWWTPVIPGESRDPLPPGFRLE</sequence>
<evidence type="ECO:0000259" key="1">
    <source>
        <dbReference type="Pfam" id="PF00188"/>
    </source>
</evidence>
<organism evidence="2 3">
    <name type="scientific">Salinispira pacifica</name>
    <dbReference type="NCBI Taxonomy" id="1307761"/>
    <lineage>
        <taxon>Bacteria</taxon>
        <taxon>Pseudomonadati</taxon>
        <taxon>Spirochaetota</taxon>
        <taxon>Spirochaetia</taxon>
        <taxon>Spirochaetales</taxon>
        <taxon>Spirochaetaceae</taxon>
        <taxon>Salinispira</taxon>
    </lineage>
</organism>
<feature type="domain" description="SCP" evidence="1">
    <location>
        <begin position="79"/>
        <end position="217"/>
    </location>
</feature>
<keyword evidence="3" id="KW-1185">Reference proteome</keyword>
<dbReference type="Gene3D" id="3.40.33.10">
    <property type="entry name" value="CAP"/>
    <property type="match status" value="1"/>
</dbReference>
<dbReference type="Proteomes" id="UP000018680">
    <property type="component" value="Chromosome"/>
</dbReference>
<gene>
    <name evidence="2" type="ORF">L21SP2_2129</name>
</gene>
<dbReference type="Pfam" id="PF00188">
    <property type="entry name" value="CAP"/>
    <property type="match status" value="1"/>
</dbReference>
<dbReference type="PANTHER" id="PTHR31157">
    <property type="entry name" value="SCP DOMAIN-CONTAINING PROTEIN"/>
    <property type="match status" value="1"/>
</dbReference>
<evidence type="ECO:0000313" key="2">
    <source>
        <dbReference type="EMBL" id="AHC15496.1"/>
    </source>
</evidence>
<dbReference type="EMBL" id="CP006939">
    <property type="protein sequence ID" value="AHC15496.1"/>
    <property type="molecule type" value="Genomic_DNA"/>
</dbReference>
<reference evidence="2 3" key="1">
    <citation type="journal article" date="2015" name="Stand. Genomic Sci.">
        <title>Complete genome sequence and description of Salinispira pacifica gen. nov., sp. nov., a novel spirochaete isolated form a hypersaline microbial mat.</title>
        <authorList>
            <person name="Ben Hania W."/>
            <person name="Joseph M."/>
            <person name="Schumann P."/>
            <person name="Bunk B."/>
            <person name="Fiebig A."/>
            <person name="Sproer C."/>
            <person name="Klenk H.P."/>
            <person name="Fardeau M.L."/>
            <person name="Spring S."/>
        </authorList>
    </citation>
    <scope>NUCLEOTIDE SEQUENCE [LARGE SCALE GENOMIC DNA]</scope>
    <source>
        <strain evidence="2 3">L21-RPul-D2</strain>
    </source>
</reference>